<dbReference type="Gene3D" id="3.40.50.720">
    <property type="entry name" value="NAD(P)-binding Rossmann-like Domain"/>
    <property type="match status" value="1"/>
</dbReference>
<dbReference type="SUPFAM" id="SSF51735">
    <property type="entry name" value="NAD(P)-binding Rossmann-fold domains"/>
    <property type="match status" value="1"/>
</dbReference>
<dbReference type="InterPro" id="IPR002347">
    <property type="entry name" value="SDR_fam"/>
</dbReference>
<reference evidence="3 4" key="1">
    <citation type="submission" date="2019-02" db="EMBL/GenBank/DDBJ databases">
        <title>Complete Genome Sequence and Methylome Analysis of free living Spirochaetas.</title>
        <authorList>
            <person name="Fomenkov A."/>
            <person name="Dubinina G."/>
            <person name="Leshcheva N."/>
            <person name="Mikheeva N."/>
            <person name="Grabovich M."/>
            <person name="Vincze T."/>
            <person name="Roberts R.J."/>
        </authorList>
    </citation>
    <scope>NUCLEOTIDE SEQUENCE [LARGE SCALE GENOMIC DNA]</scope>
    <source>
        <strain evidence="3 4">K2</strain>
    </source>
</reference>
<gene>
    <name evidence="3" type="ORF">EXM22_14345</name>
</gene>
<dbReference type="AlphaFoldDB" id="A0A5C1QN37"/>
<evidence type="ECO:0000313" key="3">
    <source>
        <dbReference type="EMBL" id="QEN09101.1"/>
    </source>
</evidence>
<keyword evidence="2" id="KW-0560">Oxidoreductase</keyword>
<dbReference type="OrthoDB" id="9793825at2"/>
<name>A0A5C1QN37_9SPIO</name>
<comment type="similarity">
    <text evidence="1">Belongs to the short-chain dehydrogenases/reductases (SDR) family.</text>
</comment>
<dbReference type="PANTHER" id="PTHR43976">
    <property type="entry name" value="SHORT CHAIN DEHYDROGENASE"/>
    <property type="match status" value="1"/>
</dbReference>
<dbReference type="EMBL" id="CP036150">
    <property type="protein sequence ID" value="QEN09101.1"/>
    <property type="molecule type" value="Genomic_DNA"/>
</dbReference>
<dbReference type="Pfam" id="PF00106">
    <property type="entry name" value="adh_short"/>
    <property type="match status" value="1"/>
</dbReference>
<evidence type="ECO:0000256" key="2">
    <source>
        <dbReference type="ARBA" id="ARBA00023002"/>
    </source>
</evidence>
<dbReference type="GO" id="GO:0016491">
    <property type="term" value="F:oxidoreductase activity"/>
    <property type="evidence" value="ECO:0007669"/>
    <property type="project" value="UniProtKB-KW"/>
</dbReference>
<dbReference type="RefSeq" id="WP_149487177.1">
    <property type="nucleotide sequence ID" value="NZ_CP036150.1"/>
</dbReference>
<organism evidence="3 4">
    <name type="scientific">Oceanispirochaeta crateris</name>
    <dbReference type="NCBI Taxonomy" id="2518645"/>
    <lineage>
        <taxon>Bacteria</taxon>
        <taxon>Pseudomonadati</taxon>
        <taxon>Spirochaetota</taxon>
        <taxon>Spirochaetia</taxon>
        <taxon>Spirochaetales</taxon>
        <taxon>Spirochaetaceae</taxon>
        <taxon>Oceanispirochaeta</taxon>
    </lineage>
</organism>
<dbReference type="InterPro" id="IPR036291">
    <property type="entry name" value="NAD(P)-bd_dom_sf"/>
</dbReference>
<keyword evidence="4" id="KW-1185">Reference proteome</keyword>
<dbReference type="KEGG" id="ock:EXM22_14345"/>
<evidence type="ECO:0000256" key="1">
    <source>
        <dbReference type="ARBA" id="ARBA00006484"/>
    </source>
</evidence>
<protein>
    <submittedName>
        <fullName evidence="3">SDR family NAD(P)-dependent oxidoreductase</fullName>
    </submittedName>
</protein>
<sequence>MNKTVLIIGSETLLGRKLIEVYLNSGCKVIAPVMTSQETMKESEKKNLLVIPWNRGSLVSAKTVYRESIRVFGTLDQAIIVNPELSSTPAFEDIDTEVMDELLNIYIHGTLYLIREILNYFKSKESGTLVFAETEKGLSPTAVLPSLISGSFHNTVEGLLLTDLEGLKSCAFTSRLTEMEDYAQFIRGILESDDPKINGEWLLFSEKKNLFQSLPILKRK</sequence>
<dbReference type="InterPro" id="IPR051911">
    <property type="entry name" value="SDR_oxidoreductase"/>
</dbReference>
<proteinExistence type="inferred from homology"/>
<dbReference type="PANTHER" id="PTHR43976:SF16">
    <property type="entry name" value="SHORT-CHAIN DEHYDROGENASE_REDUCTASE FAMILY PROTEIN"/>
    <property type="match status" value="1"/>
</dbReference>
<evidence type="ECO:0000313" key="4">
    <source>
        <dbReference type="Proteomes" id="UP000324209"/>
    </source>
</evidence>
<accession>A0A5C1QN37</accession>
<dbReference type="Proteomes" id="UP000324209">
    <property type="component" value="Chromosome"/>
</dbReference>